<name>W7YEC5_9BACL</name>
<protein>
    <submittedName>
        <fullName evidence="1">Uncharacterized protein</fullName>
    </submittedName>
</protein>
<keyword evidence="2" id="KW-1185">Reference proteome</keyword>
<evidence type="ECO:0000313" key="1">
    <source>
        <dbReference type="EMBL" id="GAF06837.1"/>
    </source>
</evidence>
<reference evidence="1 2" key="1">
    <citation type="journal article" date="2014" name="Genome Announc.">
        <title>Draft Genome Sequence of Paenibacillus pini JCM 16418T, Isolated from the Rhizosphere of Pine Tree.</title>
        <authorList>
            <person name="Yuki M."/>
            <person name="Oshima K."/>
            <person name="Suda W."/>
            <person name="Oshida Y."/>
            <person name="Kitamura K."/>
            <person name="Iida Y."/>
            <person name="Hattori M."/>
            <person name="Ohkuma M."/>
        </authorList>
    </citation>
    <scope>NUCLEOTIDE SEQUENCE [LARGE SCALE GENOMIC DNA]</scope>
    <source>
        <strain evidence="1 2">JCM 16418</strain>
    </source>
</reference>
<gene>
    <name evidence="1" type="ORF">JCM16418_820</name>
</gene>
<accession>W7YEC5</accession>
<dbReference type="AlphaFoldDB" id="W7YEC5"/>
<proteinExistence type="predicted"/>
<organism evidence="1 2">
    <name type="scientific">Paenibacillus pini JCM 16418</name>
    <dbReference type="NCBI Taxonomy" id="1236976"/>
    <lineage>
        <taxon>Bacteria</taxon>
        <taxon>Bacillati</taxon>
        <taxon>Bacillota</taxon>
        <taxon>Bacilli</taxon>
        <taxon>Bacillales</taxon>
        <taxon>Paenibacillaceae</taxon>
        <taxon>Paenibacillus</taxon>
    </lineage>
</organism>
<sequence>MNEELHIAATYQQRVILKLHDGEEITGKAQVSTDPLRIKLKVSEGYVWVPIEDIEEVNRLVQLH</sequence>
<evidence type="ECO:0000313" key="2">
    <source>
        <dbReference type="Proteomes" id="UP000019364"/>
    </source>
</evidence>
<dbReference type="RefSeq" id="WP_036646360.1">
    <property type="nucleotide sequence ID" value="NZ_BAVZ01000002.1"/>
</dbReference>
<dbReference type="Proteomes" id="UP000019364">
    <property type="component" value="Unassembled WGS sequence"/>
</dbReference>
<dbReference type="OrthoDB" id="2637164at2"/>
<dbReference type="EMBL" id="BAVZ01000002">
    <property type="protein sequence ID" value="GAF06837.1"/>
    <property type="molecule type" value="Genomic_DNA"/>
</dbReference>
<dbReference type="eggNOG" id="ENOG50306GX">
    <property type="taxonomic scope" value="Bacteria"/>
</dbReference>
<comment type="caution">
    <text evidence="1">The sequence shown here is derived from an EMBL/GenBank/DDBJ whole genome shotgun (WGS) entry which is preliminary data.</text>
</comment>